<evidence type="ECO:0000256" key="1">
    <source>
        <dbReference type="ARBA" id="ARBA00004141"/>
    </source>
</evidence>
<evidence type="ECO:0000313" key="5">
    <source>
        <dbReference type="EMBL" id="EKE27751.1"/>
    </source>
</evidence>
<dbReference type="InterPro" id="IPR002797">
    <property type="entry name" value="Polysacc_synth"/>
</dbReference>
<name>K2F9G3_9BACT</name>
<evidence type="ECO:0000256" key="4">
    <source>
        <dbReference type="ARBA" id="ARBA00023136"/>
    </source>
</evidence>
<gene>
    <name evidence="5" type="ORF">ACD_3C00157G0003</name>
</gene>
<dbReference type="PANTHER" id="PTHR43424">
    <property type="entry name" value="LOCUS PUTATIVE PROTEIN 1-RELATED"/>
    <property type="match status" value="1"/>
</dbReference>
<dbReference type="CDD" id="cd13128">
    <property type="entry name" value="MATE_Wzx_like"/>
    <property type="match status" value="1"/>
</dbReference>
<dbReference type="AlphaFoldDB" id="K2F9G3"/>
<keyword evidence="3" id="KW-1133">Transmembrane helix</keyword>
<evidence type="ECO:0000256" key="2">
    <source>
        <dbReference type="ARBA" id="ARBA00022692"/>
    </source>
</evidence>
<dbReference type="PANTHER" id="PTHR43424:SF1">
    <property type="entry name" value="LOCUS PUTATIVE PROTEIN 1-RELATED"/>
    <property type="match status" value="1"/>
</dbReference>
<sequence>MKRFIEIYKGLSDWPKKVLHNMNWLFFEAVFKALVSFFVWTWLARYFWPSNFWIFNYAVAFVWIFSFIANLWLDSITIKELVEKNSESNEILWSVFFLKLFWSFFAIILINLLSYFLFYKDETQSLIIFIISLWFVFQTFNVINLYFQSKVDWKYNVIASWLGFGISNIFKIIIILSWLWIVYLSIAYLIDFLICSIAYIYIYFTRTSKSALNWRINWKIAKKMFIMWFPLALSSVAAYIYLRIDQIMIWNMMSSREVWLYSVSVIISESTLSFFWIIWPSLFPALISSKKISPEVYKKRLKLYYALFSLISLCLILPVYYLSDFIILFLFWSGYSESIIVLKIYIWSIIQMAITIPLYQHMTIEEVISYSFYSISAWAVMSVLMNYFLIPRFWLVWAAFSTTIPSLLSLLVFLFFKKTRNILIFWIKSFNPFILFKIAYSEYLFKKH</sequence>
<evidence type="ECO:0000256" key="3">
    <source>
        <dbReference type="ARBA" id="ARBA00022989"/>
    </source>
</evidence>
<dbReference type="EMBL" id="AMFJ01000431">
    <property type="protein sequence ID" value="EKE27751.1"/>
    <property type="molecule type" value="Genomic_DNA"/>
</dbReference>
<dbReference type="Pfam" id="PF01943">
    <property type="entry name" value="Polysacc_synt"/>
    <property type="match status" value="1"/>
</dbReference>
<comment type="subcellular location">
    <subcellularLocation>
        <location evidence="1">Membrane</location>
        <topology evidence="1">Multi-pass membrane protein</topology>
    </subcellularLocation>
</comment>
<dbReference type="GO" id="GO:0016020">
    <property type="term" value="C:membrane"/>
    <property type="evidence" value="ECO:0007669"/>
    <property type="project" value="UniProtKB-SubCell"/>
</dbReference>
<proteinExistence type="predicted"/>
<protein>
    <submittedName>
        <fullName evidence="5">Putative polysaccharide biosynthesis protein</fullName>
    </submittedName>
</protein>
<dbReference type="InterPro" id="IPR052556">
    <property type="entry name" value="PolySynth_Transporter"/>
</dbReference>
<accession>K2F9G3</accession>
<comment type="caution">
    <text evidence="5">The sequence shown here is derived from an EMBL/GenBank/DDBJ whole genome shotgun (WGS) entry which is preliminary data.</text>
</comment>
<organism evidence="5">
    <name type="scientific">uncultured bacterium</name>
    <name type="common">gcode 4</name>
    <dbReference type="NCBI Taxonomy" id="1234023"/>
    <lineage>
        <taxon>Bacteria</taxon>
        <taxon>environmental samples</taxon>
    </lineage>
</organism>
<keyword evidence="2" id="KW-0812">Transmembrane</keyword>
<reference evidence="5" key="1">
    <citation type="journal article" date="2012" name="Science">
        <title>Fermentation, hydrogen, and sulfur metabolism in multiple uncultivated bacterial phyla.</title>
        <authorList>
            <person name="Wrighton K.C."/>
            <person name="Thomas B.C."/>
            <person name="Sharon I."/>
            <person name="Miller C.S."/>
            <person name="Castelle C.J."/>
            <person name="VerBerkmoes N.C."/>
            <person name="Wilkins M.J."/>
            <person name="Hettich R.L."/>
            <person name="Lipton M.S."/>
            <person name="Williams K.H."/>
            <person name="Long P.E."/>
            <person name="Banfield J.F."/>
        </authorList>
    </citation>
    <scope>NUCLEOTIDE SEQUENCE [LARGE SCALE GENOMIC DNA]</scope>
</reference>
<keyword evidence="4" id="KW-0472">Membrane</keyword>